<evidence type="ECO:0000313" key="6">
    <source>
        <dbReference type="EMBL" id="KUE74656.1"/>
    </source>
</evidence>
<dbReference type="EMBL" id="LMUA01000051">
    <property type="protein sequence ID" value="KUE74656.1"/>
    <property type="molecule type" value="Genomic_DNA"/>
</dbReference>
<comment type="caution">
    <text evidence="6">The sequence shown here is derived from an EMBL/GenBank/DDBJ whole genome shotgun (WGS) entry which is preliminary data.</text>
</comment>
<dbReference type="AlphaFoldDB" id="A0A0W7TLF1"/>
<proteinExistence type="inferred from homology"/>
<keyword evidence="1" id="KW-0456">Lyase</keyword>
<evidence type="ECO:0000256" key="3">
    <source>
        <dbReference type="ARBA" id="ARBA00046336"/>
    </source>
</evidence>
<feature type="domain" description="C-glycoside deglycosidase beta subunit" evidence="5">
    <location>
        <begin position="3"/>
        <end position="113"/>
    </location>
</feature>
<evidence type="ECO:0000259" key="5">
    <source>
        <dbReference type="Pfam" id="PF19906"/>
    </source>
</evidence>
<organism evidence="6 7">
    <name type="scientific">Ruthenibacterium lactatiformans</name>
    <dbReference type="NCBI Taxonomy" id="1550024"/>
    <lineage>
        <taxon>Bacteria</taxon>
        <taxon>Bacillati</taxon>
        <taxon>Bacillota</taxon>
        <taxon>Clostridia</taxon>
        <taxon>Eubacteriales</taxon>
        <taxon>Oscillospiraceae</taxon>
        <taxon>Ruthenibacterium</taxon>
    </lineage>
</organism>
<accession>A0A0W7TLF1</accession>
<protein>
    <recommendedName>
        <fullName evidence="4">C-deglycosylation enzyme beta subunit</fullName>
    </recommendedName>
</protein>
<dbReference type="GO" id="GO:0016829">
    <property type="term" value="F:lyase activity"/>
    <property type="evidence" value="ECO:0007669"/>
    <property type="project" value="UniProtKB-KW"/>
</dbReference>
<evidence type="ECO:0000313" key="7">
    <source>
        <dbReference type="Proteomes" id="UP000053433"/>
    </source>
</evidence>
<evidence type="ECO:0000256" key="2">
    <source>
        <dbReference type="ARBA" id="ARBA00023277"/>
    </source>
</evidence>
<sequence length="141" mass="16714">MLEMEALQYKGFRNLKKNDETVGFQVGIRFVAYRGPWLSQFRFKYVKVDGEKYGADVCTFFVHGVEYTYEEMLQDWRVKWNLQDVCYIHVRKPGGLASGNHKVQVIFWEVASYIPPFLDEMRMKQEDDPEDPSNTREMIIV</sequence>
<keyword evidence="2" id="KW-0119">Carbohydrate metabolism</keyword>
<name>A0A0W7TLF1_9FIRM</name>
<dbReference type="Pfam" id="PF19906">
    <property type="entry name" value="CGDB"/>
    <property type="match status" value="1"/>
</dbReference>
<evidence type="ECO:0000256" key="1">
    <source>
        <dbReference type="ARBA" id="ARBA00023239"/>
    </source>
</evidence>
<dbReference type="Proteomes" id="UP000053433">
    <property type="component" value="Unassembled WGS sequence"/>
</dbReference>
<gene>
    <name evidence="6" type="ORF">ASJ35_18025</name>
</gene>
<dbReference type="InterPro" id="IPR045959">
    <property type="entry name" value="CGDB"/>
</dbReference>
<comment type="similarity">
    <text evidence="3">Belongs to the C-glycoside deglycosidase beta subunit family.</text>
</comment>
<reference evidence="6 7" key="1">
    <citation type="submission" date="2015-10" db="EMBL/GenBank/DDBJ databases">
        <title>A novel member of the family Ruminococcaceae isolated from human faeces.</title>
        <authorList>
            <person name="Shkoporov A.N."/>
            <person name="Chaplin A.V."/>
            <person name="Motuzova O.V."/>
            <person name="Kafarskaia L.I."/>
            <person name="Efimov B.A."/>
        </authorList>
    </citation>
    <scope>NUCLEOTIDE SEQUENCE [LARGE SCALE GENOMIC DNA]</scope>
    <source>
        <strain evidence="6 7">668</strain>
    </source>
</reference>
<dbReference type="RefSeq" id="WP_058723998.1">
    <property type="nucleotide sequence ID" value="NZ_LMUA01000051.1"/>
</dbReference>
<evidence type="ECO:0000256" key="4">
    <source>
        <dbReference type="ARBA" id="ARBA00047208"/>
    </source>
</evidence>